<protein>
    <submittedName>
        <fullName evidence="2">Uncharacterized protein</fullName>
    </submittedName>
</protein>
<evidence type="ECO:0000313" key="3">
    <source>
        <dbReference type="Proteomes" id="UP000479710"/>
    </source>
</evidence>
<organism evidence="2 3">
    <name type="scientific">Oryza meyeriana var. granulata</name>
    <dbReference type="NCBI Taxonomy" id="110450"/>
    <lineage>
        <taxon>Eukaryota</taxon>
        <taxon>Viridiplantae</taxon>
        <taxon>Streptophyta</taxon>
        <taxon>Embryophyta</taxon>
        <taxon>Tracheophyta</taxon>
        <taxon>Spermatophyta</taxon>
        <taxon>Magnoliopsida</taxon>
        <taxon>Liliopsida</taxon>
        <taxon>Poales</taxon>
        <taxon>Poaceae</taxon>
        <taxon>BOP clade</taxon>
        <taxon>Oryzoideae</taxon>
        <taxon>Oryzeae</taxon>
        <taxon>Oryzinae</taxon>
        <taxon>Oryza</taxon>
        <taxon>Oryza meyeriana</taxon>
    </lineage>
</organism>
<feature type="region of interest" description="Disordered" evidence="1">
    <location>
        <begin position="38"/>
        <end position="98"/>
    </location>
</feature>
<dbReference type="EMBL" id="SPHZ02000003">
    <property type="protein sequence ID" value="KAF0925228.1"/>
    <property type="molecule type" value="Genomic_DNA"/>
</dbReference>
<keyword evidence="3" id="KW-1185">Reference proteome</keyword>
<comment type="caution">
    <text evidence="2">The sequence shown here is derived from an EMBL/GenBank/DDBJ whole genome shotgun (WGS) entry which is preliminary data.</text>
</comment>
<name>A0A6G1EK93_9ORYZ</name>
<sequence length="98" mass="9985">VSELKLEAVTAESLLLVTAAPGQEDLAAATIGLEEENGTMSSVRRPASSCTAADARVEAAPRRRNPSRLLAETGARRGGGHGGVTDDGVERSSAVGDL</sequence>
<feature type="compositionally biased region" description="Gly residues" evidence="1">
    <location>
        <begin position="76"/>
        <end position="85"/>
    </location>
</feature>
<dbReference type="Proteomes" id="UP000479710">
    <property type="component" value="Unassembled WGS sequence"/>
</dbReference>
<proteinExistence type="predicted"/>
<accession>A0A6G1EK93</accession>
<reference evidence="2 3" key="1">
    <citation type="submission" date="2019-11" db="EMBL/GenBank/DDBJ databases">
        <title>Whole genome sequence of Oryza granulata.</title>
        <authorList>
            <person name="Li W."/>
        </authorList>
    </citation>
    <scope>NUCLEOTIDE SEQUENCE [LARGE SCALE GENOMIC DNA]</scope>
    <source>
        <strain evidence="3">cv. Menghai</strain>
        <tissue evidence="2">Leaf</tissue>
    </source>
</reference>
<feature type="non-terminal residue" evidence="2">
    <location>
        <position position="1"/>
    </location>
</feature>
<dbReference type="AlphaFoldDB" id="A0A6G1EK93"/>
<gene>
    <name evidence="2" type="ORF">E2562_015638</name>
</gene>
<evidence type="ECO:0000256" key="1">
    <source>
        <dbReference type="SAM" id="MobiDB-lite"/>
    </source>
</evidence>
<evidence type="ECO:0000313" key="2">
    <source>
        <dbReference type="EMBL" id="KAF0925228.1"/>
    </source>
</evidence>